<dbReference type="PANTHER" id="PTHR30619:SF1">
    <property type="entry name" value="RECOMBINATION PROTEIN 2"/>
    <property type="match status" value="1"/>
</dbReference>
<dbReference type="PANTHER" id="PTHR30619">
    <property type="entry name" value="DNA INTERNALIZATION/COMPETENCE PROTEIN COMEC/REC2"/>
    <property type="match status" value="1"/>
</dbReference>
<reference evidence="2 3" key="1">
    <citation type="submission" date="2021-01" db="EMBL/GenBank/DDBJ databases">
        <title>WGS of actinomycetes isolated from Thailand.</title>
        <authorList>
            <person name="Thawai C."/>
        </authorList>
    </citation>
    <scope>NUCLEOTIDE SEQUENCE [LARGE SCALE GENOMIC DNA]</scope>
    <source>
        <strain evidence="2 3">CA1R205</strain>
    </source>
</reference>
<comment type="caution">
    <text evidence="2">The sequence shown here is derived from an EMBL/GenBank/DDBJ whole genome shotgun (WGS) entry which is preliminary data.</text>
</comment>
<sequence length="787" mass="87005">MPVEVIFFNVGQGDCTFLHFYDSGPGGARTSKRTVLLDCGTFAGGDVPPGRPSAPASGDDRKRLLTHLRHEIGTRLAENSGVLNYLLISHPDQDHYRNLEELLCHLDPKGKPTGKLQYGIENVWYSCDPSNYREGNARGARGAGGTGKGFVGRLLTSPADLACAEHPPHKVDAMPVRIQSPVDPMALFPAPTFGTPAPVPPAPAELPNLFLVSSQPFGPLPDKWSAAGSSRSPEAGNKLKHPGDTVPPRSLPADAALRALLKEIGAVKDKIKELRLTESKNLAGAALDQRLEDLGWYHFGEQYLDTFPPTERETEMAKAAQEARNAGRVPPRWLIRSAKDSQEGADKQQTWFRKEGQRRLGETYVTAGGEPRKEELRRYIAGLPRPQQMGDDEYEDYLESKAVEHVTDAHLKSKSEVERNKEIADASDQITNGRQKSNEFLRKNNADHVPPRNHGANEYNRTLAAGSVPLPDPAPVSGSDPADYNGKVATYNAQVQRYNAEVAEYNRTTLGAKKRPLDSMSLLQLNLAGDDLKRLAEAWIISRYVEALLTEYRQKTRDVWEKTAKTDWANGSSMVFVLKGKPGSDGKHQQVWLMADAVMVNEDLLRNRYASAADGGWQATEDVFVKDAKNRWLKVGHHGSGTSTSAEWITFLKPIGMFVSSGLKDYHIPRASHFEDKVMATWDRTSPPDIDPPDTRPGTTGVGRPPHQHDYAYWQDRTPAGTDFKVVWKQTRRALGTSLTPTAADKAPKPAPSSASPKRRKLMDFEGQGTDWHLILDDTGGFELWYH</sequence>
<gene>
    <name evidence="2" type="ORF">JK363_39490</name>
</gene>
<feature type="region of interest" description="Disordered" evidence="1">
    <location>
        <begin position="222"/>
        <end position="249"/>
    </location>
</feature>
<name>A0ABS1NRY3_9ACTN</name>
<dbReference type="RefSeq" id="WP_201883140.1">
    <property type="nucleotide sequence ID" value="NZ_JAERRF010000051.1"/>
</dbReference>
<dbReference type="Gene3D" id="3.60.15.10">
    <property type="entry name" value="Ribonuclease Z/Hydroxyacylglutathione hydrolase-like"/>
    <property type="match status" value="2"/>
</dbReference>
<evidence type="ECO:0000256" key="1">
    <source>
        <dbReference type="SAM" id="MobiDB-lite"/>
    </source>
</evidence>
<accession>A0ABS1NRY3</accession>
<dbReference type="SUPFAM" id="SSF56281">
    <property type="entry name" value="Metallo-hydrolase/oxidoreductase"/>
    <property type="match status" value="1"/>
</dbReference>
<feature type="region of interest" description="Disordered" evidence="1">
    <location>
        <begin position="683"/>
        <end position="706"/>
    </location>
</feature>
<keyword evidence="3" id="KW-1185">Reference proteome</keyword>
<feature type="compositionally biased region" description="Basic and acidic residues" evidence="1">
    <location>
        <begin position="410"/>
        <end position="424"/>
    </location>
</feature>
<dbReference type="EMBL" id="JAERRF010000051">
    <property type="protein sequence ID" value="MBL1102580.1"/>
    <property type="molecule type" value="Genomic_DNA"/>
</dbReference>
<protein>
    <recommendedName>
        <fullName evidence="4">MBL fold metallo-hydrolase</fullName>
    </recommendedName>
</protein>
<evidence type="ECO:0000313" key="2">
    <source>
        <dbReference type="EMBL" id="MBL1102580.1"/>
    </source>
</evidence>
<feature type="region of interest" description="Disordered" evidence="1">
    <location>
        <begin position="410"/>
        <end position="435"/>
    </location>
</feature>
<dbReference type="InterPro" id="IPR052159">
    <property type="entry name" value="Competence_DNA_uptake"/>
</dbReference>
<evidence type="ECO:0000313" key="3">
    <source>
        <dbReference type="Proteomes" id="UP000634229"/>
    </source>
</evidence>
<evidence type="ECO:0008006" key="4">
    <source>
        <dbReference type="Google" id="ProtNLM"/>
    </source>
</evidence>
<proteinExistence type="predicted"/>
<dbReference type="InterPro" id="IPR036866">
    <property type="entry name" value="RibonucZ/Hydroxyglut_hydro"/>
</dbReference>
<dbReference type="Proteomes" id="UP000634229">
    <property type="component" value="Unassembled WGS sequence"/>
</dbReference>
<organism evidence="2 3">
    <name type="scientific">Streptomyces coffeae</name>
    <dbReference type="NCBI Taxonomy" id="621382"/>
    <lineage>
        <taxon>Bacteria</taxon>
        <taxon>Bacillati</taxon>
        <taxon>Actinomycetota</taxon>
        <taxon>Actinomycetes</taxon>
        <taxon>Kitasatosporales</taxon>
        <taxon>Streptomycetaceae</taxon>
        <taxon>Streptomyces</taxon>
    </lineage>
</organism>
<feature type="region of interest" description="Disordered" evidence="1">
    <location>
        <begin position="737"/>
        <end position="760"/>
    </location>
</feature>
<feature type="region of interest" description="Disordered" evidence="1">
    <location>
        <begin position="464"/>
        <end position="483"/>
    </location>
</feature>